<dbReference type="Gene3D" id="1.10.287.130">
    <property type="match status" value="1"/>
</dbReference>
<evidence type="ECO:0000256" key="7">
    <source>
        <dbReference type="ARBA" id="ARBA00022777"/>
    </source>
</evidence>
<dbReference type="CDD" id="cd06225">
    <property type="entry name" value="HAMP"/>
    <property type="match status" value="1"/>
</dbReference>
<dbReference type="SUPFAM" id="SSF47384">
    <property type="entry name" value="Homodimeric domain of signal transducing histidine kinase"/>
    <property type="match status" value="1"/>
</dbReference>
<dbReference type="CDD" id="cd00156">
    <property type="entry name" value="REC"/>
    <property type="match status" value="1"/>
</dbReference>
<feature type="transmembrane region" description="Helical" evidence="11">
    <location>
        <begin position="164"/>
        <end position="187"/>
    </location>
</feature>
<comment type="catalytic activity">
    <reaction evidence="1">
        <text>ATP + protein L-histidine = ADP + protein N-phospho-L-histidine.</text>
        <dbReference type="EC" id="2.7.13.3"/>
    </reaction>
</comment>
<dbReference type="GO" id="GO:0006355">
    <property type="term" value="P:regulation of DNA-templated transcription"/>
    <property type="evidence" value="ECO:0007669"/>
    <property type="project" value="InterPro"/>
</dbReference>
<dbReference type="PROSITE" id="PS50109">
    <property type="entry name" value="HIS_KIN"/>
    <property type="match status" value="1"/>
</dbReference>
<gene>
    <name evidence="17" type="ORF">FEF65_05450</name>
</gene>
<evidence type="ECO:0000256" key="11">
    <source>
        <dbReference type="SAM" id="Phobius"/>
    </source>
</evidence>
<keyword evidence="6" id="KW-0547">Nucleotide-binding</keyword>
<dbReference type="InterPro" id="IPR011006">
    <property type="entry name" value="CheY-like_superfamily"/>
</dbReference>
<dbReference type="AlphaFoldDB" id="A0A5R9GTY7"/>
<dbReference type="InterPro" id="IPR000014">
    <property type="entry name" value="PAS"/>
</dbReference>
<dbReference type="SUPFAM" id="SSF55785">
    <property type="entry name" value="PYP-like sensor domain (PAS domain)"/>
    <property type="match status" value="1"/>
</dbReference>
<dbReference type="SUPFAM" id="SSF55874">
    <property type="entry name" value="ATPase domain of HSP90 chaperone/DNA topoisomerase II/histidine kinase"/>
    <property type="match status" value="1"/>
</dbReference>
<dbReference type="SMART" id="SM00304">
    <property type="entry name" value="HAMP"/>
    <property type="match status" value="1"/>
</dbReference>
<proteinExistence type="predicted"/>
<reference evidence="17 18" key="1">
    <citation type="journal article" date="2019" name="Appl. Environ. Microbiol.">
        <title>Environmental Evidence and Genomic Insight of Iron-oxidizing Bacteria Preference Towards More Corrosion Resistant Stainless Steel at Higher Salinities.</title>
        <authorList>
            <person name="Garrison C.E."/>
            <person name="Price K.A."/>
            <person name="Field E.K."/>
        </authorList>
    </citation>
    <scope>NUCLEOTIDE SEQUENCE [LARGE SCALE GENOMIC DNA]</scope>
    <source>
        <strain evidence="17 18">P3</strain>
    </source>
</reference>
<dbReference type="SUPFAM" id="SSF158472">
    <property type="entry name" value="HAMP domain-like"/>
    <property type="match status" value="1"/>
</dbReference>
<dbReference type="CDD" id="cd00130">
    <property type="entry name" value="PAS"/>
    <property type="match status" value="1"/>
</dbReference>
<keyword evidence="11" id="KW-1133">Transmembrane helix</keyword>
<dbReference type="Pfam" id="PF00672">
    <property type="entry name" value="HAMP"/>
    <property type="match status" value="1"/>
</dbReference>
<keyword evidence="4 10" id="KW-0597">Phosphoprotein</keyword>
<dbReference type="RefSeq" id="WP_138238789.1">
    <property type="nucleotide sequence ID" value="NZ_VBRY01000004.1"/>
</dbReference>
<name>A0A5R9GTY7_9PROT</name>
<feature type="domain" description="Response regulatory" evidence="13">
    <location>
        <begin position="621"/>
        <end position="737"/>
    </location>
</feature>
<dbReference type="Gene3D" id="3.30.565.10">
    <property type="entry name" value="Histidine kinase-like ATPase, C-terminal domain"/>
    <property type="match status" value="1"/>
</dbReference>
<dbReference type="Gene3D" id="3.30.450.20">
    <property type="entry name" value="PAS domain"/>
    <property type="match status" value="1"/>
</dbReference>
<feature type="domain" description="PAS" evidence="14">
    <location>
        <begin position="252"/>
        <end position="292"/>
    </location>
</feature>
<keyword evidence="18" id="KW-1185">Reference proteome</keyword>
<dbReference type="SMART" id="SM00091">
    <property type="entry name" value="PAS"/>
    <property type="match status" value="1"/>
</dbReference>
<dbReference type="PROSITE" id="PS50885">
    <property type="entry name" value="HAMP"/>
    <property type="match status" value="1"/>
</dbReference>
<keyword evidence="11" id="KW-0812">Transmembrane</keyword>
<dbReference type="PROSITE" id="PS50110">
    <property type="entry name" value="RESPONSE_REGULATORY"/>
    <property type="match status" value="1"/>
</dbReference>
<evidence type="ECO:0000259" key="16">
    <source>
        <dbReference type="PROSITE" id="PS50885"/>
    </source>
</evidence>
<dbReference type="Gene3D" id="6.10.340.10">
    <property type="match status" value="1"/>
</dbReference>
<evidence type="ECO:0000313" key="17">
    <source>
        <dbReference type="EMBL" id="TLS67893.1"/>
    </source>
</evidence>
<dbReference type="SUPFAM" id="SSF52172">
    <property type="entry name" value="CheY-like"/>
    <property type="match status" value="1"/>
</dbReference>
<keyword evidence="8" id="KW-0067">ATP-binding</keyword>
<dbReference type="NCBIfam" id="TIGR00229">
    <property type="entry name" value="sensory_box"/>
    <property type="match status" value="1"/>
</dbReference>
<evidence type="ECO:0000313" key="18">
    <source>
        <dbReference type="Proteomes" id="UP000306585"/>
    </source>
</evidence>
<dbReference type="PANTHER" id="PTHR43065:SF46">
    <property type="entry name" value="C4-DICARBOXYLATE TRANSPORT SENSOR PROTEIN DCTB"/>
    <property type="match status" value="1"/>
</dbReference>
<dbReference type="InterPro" id="IPR036890">
    <property type="entry name" value="HATPase_C_sf"/>
</dbReference>
<dbReference type="InterPro" id="IPR003594">
    <property type="entry name" value="HATPase_dom"/>
</dbReference>
<dbReference type="Pfam" id="PF00989">
    <property type="entry name" value="PAS"/>
    <property type="match status" value="1"/>
</dbReference>
<dbReference type="Pfam" id="PF00072">
    <property type="entry name" value="Response_reg"/>
    <property type="match status" value="1"/>
</dbReference>
<dbReference type="PROSITE" id="PS50113">
    <property type="entry name" value="PAC"/>
    <property type="match status" value="1"/>
</dbReference>
<evidence type="ECO:0000256" key="4">
    <source>
        <dbReference type="ARBA" id="ARBA00022553"/>
    </source>
</evidence>
<evidence type="ECO:0000256" key="9">
    <source>
        <dbReference type="ARBA" id="ARBA00023012"/>
    </source>
</evidence>
<dbReference type="EMBL" id="VBRY01000004">
    <property type="protein sequence ID" value="TLS67893.1"/>
    <property type="molecule type" value="Genomic_DNA"/>
</dbReference>
<dbReference type="Gene3D" id="3.40.50.2300">
    <property type="match status" value="1"/>
</dbReference>
<evidence type="ECO:0000256" key="2">
    <source>
        <dbReference type="ARBA" id="ARBA00004370"/>
    </source>
</evidence>
<keyword evidence="7" id="KW-0418">Kinase</keyword>
<feature type="domain" description="PAC" evidence="15">
    <location>
        <begin position="326"/>
        <end position="378"/>
    </location>
</feature>
<evidence type="ECO:0000259" key="14">
    <source>
        <dbReference type="PROSITE" id="PS50112"/>
    </source>
</evidence>
<evidence type="ECO:0000259" key="13">
    <source>
        <dbReference type="PROSITE" id="PS50110"/>
    </source>
</evidence>
<dbReference type="Pfam" id="PF00512">
    <property type="entry name" value="HisKA"/>
    <property type="match status" value="1"/>
</dbReference>
<dbReference type="InterPro" id="IPR013767">
    <property type="entry name" value="PAS_fold"/>
</dbReference>
<dbReference type="Proteomes" id="UP000306585">
    <property type="component" value="Unassembled WGS sequence"/>
</dbReference>
<dbReference type="SMART" id="SM00387">
    <property type="entry name" value="HATPase_c"/>
    <property type="match status" value="1"/>
</dbReference>
<dbReference type="PANTHER" id="PTHR43065">
    <property type="entry name" value="SENSOR HISTIDINE KINASE"/>
    <property type="match status" value="1"/>
</dbReference>
<evidence type="ECO:0000259" key="15">
    <source>
        <dbReference type="PROSITE" id="PS50113"/>
    </source>
</evidence>
<dbReference type="SMART" id="SM00388">
    <property type="entry name" value="HisKA"/>
    <property type="match status" value="1"/>
</dbReference>
<dbReference type="InterPro" id="IPR003661">
    <property type="entry name" value="HisK_dim/P_dom"/>
</dbReference>
<dbReference type="PRINTS" id="PR00344">
    <property type="entry name" value="BCTRLSENSOR"/>
</dbReference>
<dbReference type="CDD" id="cd00082">
    <property type="entry name" value="HisKA"/>
    <property type="match status" value="1"/>
</dbReference>
<dbReference type="InterPro" id="IPR001789">
    <property type="entry name" value="Sig_transdc_resp-reg_receiver"/>
</dbReference>
<accession>A0A5R9GTY7</accession>
<feature type="transmembrane region" description="Helical" evidence="11">
    <location>
        <begin position="12"/>
        <end position="34"/>
    </location>
</feature>
<evidence type="ECO:0000256" key="3">
    <source>
        <dbReference type="ARBA" id="ARBA00012438"/>
    </source>
</evidence>
<comment type="caution">
    <text evidence="17">The sequence shown here is derived from an EMBL/GenBank/DDBJ whole genome shotgun (WGS) entry which is preliminary data.</text>
</comment>
<feature type="domain" description="HAMP" evidence="16">
    <location>
        <begin position="188"/>
        <end position="240"/>
    </location>
</feature>
<keyword evidence="9" id="KW-0902">Two-component regulatory system</keyword>
<dbReference type="InterPro" id="IPR036097">
    <property type="entry name" value="HisK_dim/P_sf"/>
</dbReference>
<dbReference type="InterPro" id="IPR035965">
    <property type="entry name" value="PAS-like_dom_sf"/>
</dbReference>
<evidence type="ECO:0000256" key="1">
    <source>
        <dbReference type="ARBA" id="ARBA00000085"/>
    </source>
</evidence>
<dbReference type="EC" id="2.7.13.3" evidence="3"/>
<evidence type="ECO:0000259" key="12">
    <source>
        <dbReference type="PROSITE" id="PS50109"/>
    </source>
</evidence>
<dbReference type="SMART" id="SM00448">
    <property type="entry name" value="REC"/>
    <property type="match status" value="1"/>
</dbReference>
<dbReference type="InterPro" id="IPR004358">
    <property type="entry name" value="Sig_transdc_His_kin-like_C"/>
</dbReference>
<dbReference type="Pfam" id="PF02518">
    <property type="entry name" value="HATPase_c"/>
    <property type="match status" value="1"/>
</dbReference>
<feature type="modified residue" description="4-aspartylphosphate" evidence="10">
    <location>
        <position position="672"/>
    </location>
</feature>
<dbReference type="GO" id="GO:0005524">
    <property type="term" value="F:ATP binding"/>
    <property type="evidence" value="ECO:0007669"/>
    <property type="project" value="UniProtKB-KW"/>
</dbReference>
<protein>
    <recommendedName>
        <fullName evidence="3">histidine kinase</fullName>
        <ecNumber evidence="3">2.7.13.3</ecNumber>
    </recommendedName>
</protein>
<dbReference type="GO" id="GO:0000155">
    <property type="term" value="F:phosphorelay sensor kinase activity"/>
    <property type="evidence" value="ECO:0007669"/>
    <property type="project" value="InterPro"/>
</dbReference>
<sequence>MHNNRHLSLTGRLYVALTLAAAAVFLAFFAVIWWTESNSLETMLQQNGRSLSAGLEQGIQLGVQLGETDFVRDGAASVVAIPDVLAVDIYDASGQRMIQIKGSHEPLTVSQLTASFQSGLLYETINGGKQERVIAAMHTKSGEVIGYSVLTLSRAVVNGALSSALMTSAVISIVLLLLFWWMAWLAIRQLGRPLNELVYAVDAVADGRLDVTINADIPEPLARIAIGFNRMTDSLAGNRHAIEAHTMALAMSERRFRELFVHIPVAMYMADIDGTIRQCNPAMARMFGYETEPEMLEHIRRTTELFRTHGDRDLLVAELLREESIVSRDVQMMSHDRGVLQCLLHARLVTDSEGHPLGVEGVIQDLTEFKVLEHNLMQAQKMEAVGQLAGGIAHDFNNLLAIILGNADLLVRHVISDDVRSQHYAERIMQAAKRASELTGNLLGFARKGTMRRETVEICSLLDEVAGLIRETCDRRVHVSVECHQGLRVTGDPGQLHQVLMNLAINGLHAMPDGGRLSLMGRLKGGRAVIRVVDSGVGMTDTVMKRIFEPFFTTRETGKGTGLGLAMVYGIVEKLGGQIAVDSAPGKGTSFEISLPLYEEPEKAAEQSEPLHPELPAISGCVLLVDDEELLREVGAGVLESSGLEVHTVASGEEALEVLAAGVVRPDLVLLDMNMPGIGGLETLRAIRNRYDAMKVVILTGYSETTLDADEGELRYDGFVSKPYHAGDLCAEVSRVLLR</sequence>
<dbReference type="InterPro" id="IPR000700">
    <property type="entry name" value="PAS-assoc_C"/>
</dbReference>
<dbReference type="InterPro" id="IPR005467">
    <property type="entry name" value="His_kinase_dom"/>
</dbReference>
<evidence type="ECO:0000256" key="6">
    <source>
        <dbReference type="ARBA" id="ARBA00022741"/>
    </source>
</evidence>
<organism evidence="17 18">
    <name type="scientific">Mariprofundus erugo</name>
    <dbReference type="NCBI Taxonomy" id="2528639"/>
    <lineage>
        <taxon>Bacteria</taxon>
        <taxon>Pseudomonadati</taxon>
        <taxon>Pseudomonadota</taxon>
        <taxon>Candidatius Mariprofundia</taxon>
        <taxon>Mariprofundales</taxon>
        <taxon>Mariprofundaceae</taxon>
        <taxon>Mariprofundus</taxon>
    </lineage>
</organism>
<evidence type="ECO:0000256" key="8">
    <source>
        <dbReference type="ARBA" id="ARBA00022840"/>
    </source>
</evidence>
<evidence type="ECO:0000256" key="10">
    <source>
        <dbReference type="PROSITE-ProRule" id="PRU00169"/>
    </source>
</evidence>
<keyword evidence="5" id="KW-0808">Transferase</keyword>
<dbReference type="InterPro" id="IPR003660">
    <property type="entry name" value="HAMP_dom"/>
</dbReference>
<feature type="domain" description="Histidine kinase" evidence="12">
    <location>
        <begin position="391"/>
        <end position="599"/>
    </location>
</feature>
<dbReference type="GO" id="GO:0016020">
    <property type="term" value="C:membrane"/>
    <property type="evidence" value="ECO:0007669"/>
    <property type="project" value="UniProtKB-SubCell"/>
</dbReference>
<dbReference type="PROSITE" id="PS50112">
    <property type="entry name" value="PAS"/>
    <property type="match status" value="1"/>
</dbReference>
<evidence type="ECO:0000256" key="5">
    <source>
        <dbReference type="ARBA" id="ARBA00022679"/>
    </source>
</evidence>
<comment type="subcellular location">
    <subcellularLocation>
        <location evidence="2">Membrane</location>
    </subcellularLocation>
</comment>
<keyword evidence="11" id="KW-0472">Membrane</keyword>